<keyword evidence="1" id="KW-0812">Transmembrane</keyword>
<sequence>MRWGAFFGTTLIISIMMIIQWPRIKKYSKKEKLVFFILLFIGWGLSMFDLPHISGPVTWLKELFKPFAPLLES</sequence>
<gene>
    <name evidence="2" type="ORF">R4Z09_05115</name>
</gene>
<proteinExistence type="predicted"/>
<evidence type="ECO:0000313" key="2">
    <source>
        <dbReference type="EMBL" id="WVX82365.1"/>
    </source>
</evidence>
<dbReference type="Proteomes" id="UP001357223">
    <property type="component" value="Chromosome"/>
</dbReference>
<reference evidence="2 3" key="1">
    <citation type="submission" date="2023-10" db="EMBL/GenBank/DDBJ databases">
        <title>Niallia locisalis sp.nov. isolated from a salt pond sample.</title>
        <authorList>
            <person name="Li X.-J."/>
            <person name="Dong L."/>
        </authorList>
    </citation>
    <scope>NUCLEOTIDE SEQUENCE [LARGE SCALE GENOMIC DNA]</scope>
    <source>
        <strain evidence="2 3">DSM 29761</strain>
    </source>
</reference>
<accession>A0ABZ2CF65</accession>
<feature type="transmembrane region" description="Helical" evidence="1">
    <location>
        <begin position="6"/>
        <end position="21"/>
    </location>
</feature>
<evidence type="ECO:0000313" key="3">
    <source>
        <dbReference type="Proteomes" id="UP001357223"/>
    </source>
</evidence>
<name>A0ABZ2CF65_9BACI</name>
<protein>
    <submittedName>
        <fullName evidence="2">Uncharacterized protein</fullName>
    </submittedName>
</protein>
<keyword evidence="1" id="KW-0472">Membrane</keyword>
<organism evidence="2 3">
    <name type="scientific">Niallia oryzisoli</name>
    <dbReference type="NCBI Taxonomy" id="1737571"/>
    <lineage>
        <taxon>Bacteria</taxon>
        <taxon>Bacillati</taxon>
        <taxon>Bacillota</taxon>
        <taxon>Bacilli</taxon>
        <taxon>Bacillales</taxon>
        <taxon>Bacillaceae</taxon>
        <taxon>Niallia</taxon>
    </lineage>
</organism>
<keyword evidence="1" id="KW-1133">Transmembrane helix</keyword>
<feature type="transmembrane region" description="Helical" evidence="1">
    <location>
        <begin position="33"/>
        <end position="53"/>
    </location>
</feature>
<evidence type="ECO:0000256" key="1">
    <source>
        <dbReference type="SAM" id="Phobius"/>
    </source>
</evidence>
<dbReference type="EMBL" id="CP137640">
    <property type="protein sequence ID" value="WVX82365.1"/>
    <property type="molecule type" value="Genomic_DNA"/>
</dbReference>
<keyword evidence="3" id="KW-1185">Reference proteome</keyword>
<dbReference type="RefSeq" id="WP_338451267.1">
    <property type="nucleotide sequence ID" value="NZ_CP137640.1"/>
</dbReference>